<dbReference type="SUPFAM" id="SSF81324">
    <property type="entry name" value="Voltage-gated potassium channels"/>
    <property type="match status" value="1"/>
</dbReference>
<accession>A0A1R1PDV2</accession>
<evidence type="ECO:0000256" key="7">
    <source>
        <dbReference type="ARBA" id="ARBA00023303"/>
    </source>
</evidence>
<dbReference type="PANTHER" id="PTHR11003:SF291">
    <property type="entry name" value="IP11374P"/>
    <property type="match status" value="1"/>
</dbReference>
<feature type="transmembrane region" description="Helical" evidence="10">
    <location>
        <begin position="263"/>
        <end position="284"/>
    </location>
</feature>
<reference evidence="13" key="1">
    <citation type="submission" date="2017-01" db="EMBL/GenBank/DDBJ databases">
        <authorList>
            <person name="Wang Y."/>
            <person name="White M."/>
            <person name="Kvist S."/>
            <person name="Moncalvo J.-M."/>
        </authorList>
    </citation>
    <scope>NUCLEOTIDE SEQUENCE [LARGE SCALE GENOMIC DNA]</scope>
    <source>
        <strain evidence="13">COL-18-3</strain>
    </source>
</reference>
<dbReference type="OrthoDB" id="297496at2759"/>
<keyword evidence="3 10" id="KW-0812">Transmembrane</keyword>
<sequence>MNDIFKETFGGVKKSVATALVDVKDFRIPLPNIKANLSFFNFNDEDTKRLEEKKKELKEIELAQSSLSVKRICVGNSDIGPTTIQSQVIMMLWTIVATVVMGIYFINYTNFLLSLLETMKTNKLAKLLKKQVLLKIQHTQNRLESRSNRRRENPSLEHTKTSYDDVNLTRTRFNASARSSIVGDDFYGSENLRPISRTAKSELNLYSLDGMHTSFKGARDAPSSIDSGFHLRKFSKEENVLEFDLIEEELEKLKNSPRLTMEIAIFIIVCILVWFGVISIFFAFRNKSYTFFQVFYYSFITYSTIGFGKNIYESDGEMIYFCIQVLLMVSLFGVFIAGISDFVQSWLTSIIKPEETDTTKRTETDKILSKVHKLLKRR</sequence>
<proteinExistence type="predicted"/>
<dbReference type="GO" id="GO:0015271">
    <property type="term" value="F:outward rectifier potassium channel activity"/>
    <property type="evidence" value="ECO:0007669"/>
    <property type="project" value="TreeGrafter"/>
</dbReference>
<keyword evidence="6 10" id="KW-0472">Membrane</keyword>
<dbReference type="EMBL" id="LSSK01001659">
    <property type="protein sequence ID" value="OMH79131.1"/>
    <property type="molecule type" value="Genomic_DNA"/>
</dbReference>
<evidence type="ECO:0000256" key="9">
    <source>
        <dbReference type="SAM" id="MobiDB-lite"/>
    </source>
</evidence>
<feature type="transmembrane region" description="Helical" evidence="10">
    <location>
        <begin position="290"/>
        <end position="307"/>
    </location>
</feature>
<evidence type="ECO:0000256" key="2">
    <source>
        <dbReference type="ARBA" id="ARBA00022448"/>
    </source>
</evidence>
<keyword evidence="4 10" id="KW-1133">Transmembrane helix</keyword>
<dbReference type="Gene3D" id="1.10.287.70">
    <property type="match status" value="1"/>
</dbReference>
<dbReference type="InterPro" id="IPR013099">
    <property type="entry name" value="K_chnl_dom"/>
</dbReference>
<feature type="transmembrane region" description="Helical" evidence="10">
    <location>
        <begin position="90"/>
        <end position="116"/>
    </location>
</feature>
<evidence type="ECO:0000256" key="3">
    <source>
        <dbReference type="ARBA" id="ARBA00022692"/>
    </source>
</evidence>
<protein>
    <recommendedName>
        <fullName evidence="11">Potassium channel domain-containing protein</fullName>
    </recommendedName>
</protein>
<dbReference type="InterPro" id="IPR003280">
    <property type="entry name" value="2pore_dom_K_chnl"/>
</dbReference>
<comment type="caution">
    <text evidence="12">The sequence shown here is derived from an EMBL/GenBank/DDBJ whole genome shotgun (WGS) entry which is preliminary data.</text>
</comment>
<gene>
    <name evidence="12" type="ORF">AX774_g7466</name>
</gene>
<name>A0A1R1PDV2_ZANCU</name>
<dbReference type="GO" id="GO:0005886">
    <property type="term" value="C:plasma membrane"/>
    <property type="evidence" value="ECO:0007669"/>
    <property type="project" value="TreeGrafter"/>
</dbReference>
<organism evidence="12 13">
    <name type="scientific">Zancudomyces culisetae</name>
    <name type="common">Gut fungus</name>
    <name type="synonym">Smittium culisetae</name>
    <dbReference type="NCBI Taxonomy" id="1213189"/>
    <lineage>
        <taxon>Eukaryota</taxon>
        <taxon>Fungi</taxon>
        <taxon>Fungi incertae sedis</taxon>
        <taxon>Zoopagomycota</taxon>
        <taxon>Kickxellomycotina</taxon>
        <taxon>Harpellomycetes</taxon>
        <taxon>Harpellales</taxon>
        <taxon>Legeriomycetaceae</taxon>
        <taxon>Zancudomyces</taxon>
    </lineage>
</organism>
<feature type="region of interest" description="Disordered" evidence="9">
    <location>
        <begin position="142"/>
        <end position="161"/>
    </location>
</feature>
<evidence type="ECO:0000259" key="11">
    <source>
        <dbReference type="Pfam" id="PF07885"/>
    </source>
</evidence>
<dbReference type="PANTHER" id="PTHR11003">
    <property type="entry name" value="POTASSIUM CHANNEL, SUBFAMILY K"/>
    <property type="match status" value="1"/>
</dbReference>
<dbReference type="Proteomes" id="UP000188320">
    <property type="component" value="Unassembled WGS sequence"/>
</dbReference>
<evidence type="ECO:0000313" key="12">
    <source>
        <dbReference type="EMBL" id="OMH79131.1"/>
    </source>
</evidence>
<dbReference type="GO" id="GO:0022841">
    <property type="term" value="F:potassium ion leak channel activity"/>
    <property type="evidence" value="ECO:0007669"/>
    <property type="project" value="TreeGrafter"/>
</dbReference>
<evidence type="ECO:0000313" key="13">
    <source>
        <dbReference type="Proteomes" id="UP000188320"/>
    </source>
</evidence>
<keyword evidence="7" id="KW-0407">Ion channel</keyword>
<evidence type="ECO:0000256" key="8">
    <source>
        <dbReference type="SAM" id="Coils"/>
    </source>
</evidence>
<evidence type="ECO:0000256" key="5">
    <source>
        <dbReference type="ARBA" id="ARBA00023065"/>
    </source>
</evidence>
<keyword evidence="5" id="KW-0406">Ion transport</keyword>
<evidence type="ECO:0000256" key="6">
    <source>
        <dbReference type="ARBA" id="ARBA00023136"/>
    </source>
</evidence>
<keyword evidence="2" id="KW-0813">Transport</keyword>
<evidence type="ECO:0000256" key="4">
    <source>
        <dbReference type="ARBA" id="ARBA00022989"/>
    </source>
</evidence>
<feature type="domain" description="Potassium channel" evidence="11">
    <location>
        <begin position="270"/>
        <end position="344"/>
    </location>
</feature>
<comment type="subcellular location">
    <subcellularLocation>
        <location evidence="1">Membrane</location>
        <topology evidence="1">Multi-pass membrane protein</topology>
    </subcellularLocation>
</comment>
<dbReference type="Pfam" id="PF07885">
    <property type="entry name" value="Ion_trans_2"/>
    <property type="match status" value="1"/>
</dbReference>
<dbReference type="GO" id="GO:0030322">
    <property type="term" value="P:stabilization of membrane potential"/>
    <property type="evidence" value="ECO:0007669"/>
    <property type="project" value="TreeGrafter"/>
</dbReference>
<feature type="transmembrane region" description="Helical" evidence="10">
    <location>
        <begin position="319"/>
        <end position="339"/>
    </location>
</feature>
<keyword evidence="8" id="KW-0175">Coiled coil</keyword>
<keyword evidence="13" id="KW-1185">Reference proteome</keyword>
<feature type="coiled-coil region" evidence="8">
    <location>
        <begin position="43"/>
        <end position="70"/>
    </location>
</feature>
<dbReference type="AlphaFoldDB" id="A0A1R1PDV2"/>
<evidence type="ECO:0000256" key="10">
    <source>
        <dbReference type="SAM" id="Phobius"/>
    </source>
</evidence>
<evidence type="ECO:0000256" key="1">
    <source>
        <dbReference type="ARBA" id="ARBA00004141"/>
    </source>
</evidence>